<sequence length="247" mass="29061">MKLDWWTLNLHSIGHFIIGLLLIISIPISIVILYYLILLGQKIYIFKIISIILNTVYEIGTFILRKSGNILLSIGKSIRKHSNQVPSNAAIIEELRKIENDITDYAYKLSKERINLQKKYGNVRDNVVDIGIDENSDNEEIFNPDDEEETCSRILKSLTSCSKWYKFKEENIIILMLVRWKKFEKIEEEAMNISLFSSVILFQMNSSYKLTTFTYSNNMKLENTIRNLHQFILLKLFEILKRKRNLE</sequence>
<evidence type="ECO:0000313" key="2">
    <source>
        <dbReference type="EMBL" id="CEF61341.1"/>
    </source>
</evidence>
<name>A0A090KV98_STRRB</name>
<gene>
    <name evidence="2 4 5" type="ORF">SRAE_0000046700</name>
</gene>
<reference evidence="3" key="1">
    <citation type="submission" date="2014-09" db="EMBL/GenBank/DDBJ databases">
        <authorList>
            <person name="Martin A.A."/>
        </authorList>
    </citation>
    <scope>NUCLEOTIDE SEQUENCE</scope>
    <source>
        <strain evidence="3">ED321</strain>
    </source>
</reference>
<keyword evidence="1" id="KW-0812">Transmembrane</keyword>
<reference evidence="4" key="3">
    <citation type="submission" date="2020-12" db="UniProtKB">
        <authorList>
            <consortium name="WormBaseParasite"/>
        </authorList>
    </citation>
    <scope>IDENTIFICATION</scope>
</reference>
<feature type="transmembrane region" description="Helical" evidence="1">
    <location>
        <begin position="12"/>
        <end position="37"/>
    </location>
</feature>
<dbReference type="AlphaFoldDB" id="A0A090KV98"/>
<accession>A0A090KV98</accession>
<dbReference type="WormBase" id="SRAE_0000046700">
    <property type="protein sequence ID" value="SRP05172"/>
    <property type="gene ID" value="WBGene00256211"/>
</dbReference>
<evidence type="ECO:0000313" key="3">
    <source>
        <dbReference type="Proteomes" id="UP000035682"/>
    </source>
</evidence>
<dbReference type="RefSeq" id="XP_024500550.1">
    <property type="nucleotide sequence ID" value="XM_024646360.1"/>
</dbReference>
<dbReference type="Proteomes" id="UP000035682">
    <property type="component" value="Unplaced"/>
</dbReference>
<evidence type="ECO:0000313" key="5">
    <source>
        <dbReference type="WormBase" id="SRAE_0000046700"/>
    </source>
</evidence>
<evidence type="ECO:0000256" key="1">
    <source>
        <dbReference type="SAM" id="Phobius"/>
    </source>
</evidence>
<evidence type="ECO:0000313" key="4">
    <source>
        <dbReference type="WBParaSite" id="SRAE_0000046700.1"/>
    </source>
</evidence>
<proteinExistence type="predicted"/>
<feature type="transmembrane region" description="Helical" evidence="1">
    <location>
        <begin position="43"/>
        <end position="64"/>
    </location>
</feature>
<keyword evidence="3" id="KW-1185">Reference proteome</keyword>
<keyword evidence="1" id="KW-1133">Transmembrane helix</keyword>
<reference evidence="2" key="2">
    <citation type="submission" date="2014-09" db="EMBL/GenBank/DDBJ databases">
        <authorList>
            <person name="Aslett A.Martin."/>
        </authorList>
    </citation>
    <scope>NUCLEOTIDE SEQUENCE</scope>
    <source>
        <strain evidence="2">ED321 Heterogonic</strain>
    </source>
</reference>
<dbReference type="CTD" id="36373709"/>
<organism evidence="2">
    <name type="scientific">Strongyloides ratti</name>
    <name type="common">Parasitic roundworm</name>
    <dbReference type="NCBI Taxonomy" id="34506"/>
    <lineage>
        <taxon>Eukaryota</taxon>
        <taxon>Metazoa</taxon>
        <taxon>Ecdysozoa</taxon>
        <taxon>Nematoda</taxon>
        <taxon>Chromadorea</taxon>
        <taxon>Rhabditida</taxon>
        <taxon>Tylenchina</taxon>
        <taxon>Panagrolaimomorpha</taxon>
        <taxon>Strongyloidoidea</taxon>
        <taxon>Strongyloididae</taxon>
        <taxon>Strongyloides</taxon>
    </lineage>
</organism>
<keyword evidence="1" id="KW-0472">Membrane</keyword>
<dbReference type="EMBL" id="LN609407">
    <property type="protein sequence ID" value="CEF61341.1"/>
    <property type="molecule type" value="Genomic_DNA"/>
</dbReference>
<protein>
    <submittedName>
        <fullName evidence="2 4">Uncharacterized protein</fullName>
    </submittedName>
</protein>
<dbReference type="GeneID" id="36373709"/>
<dbReference type="WBParaSite" id="SRAE_0000046700.1">
    <property type="protein sequence ID" value="SRAE_0000046700.1"/>
    <property type="gene ID" value="WBGene00256211"/>
</dbReference>